<comment type="subunit">
    <text evidence="4">Monomer.</text>
</comment>
<keyword evidence="20" id="KW-1185">Reference proteome</keyword>
<dbReference type="Gene3D" id="3.30.560.10">
    <property type="entry name" value="Glucose Oxidase, domain 3"/>
    <property type="match status" value="1"/>
</dbReference>
<dbReference type="SUPFAM" id="SSF51905">
    <property type="entry name" value="FAD/NAD(P)-binding domain"/>
    <property type="match status" value="1"/>
</dbReference>
<dbReference type="OrthoDB" id="269227at2759"/>
<keyword evidence="6" id="KW-0964">Secreted</keyword>
<dbReference type="InterPro" id="IPR000172">
    <property type="entry name" value="GMC_OxRdtase_N"/>
</dbReference>
<dbReference type="InterPro" id="IPR036188">
    <property type="entry name" value="FAD/NAD-bd_sf"/>
</dbReference>
<comment type="caution">
    <text evidence="19">The sequence shown here is derived from an EMBL/GenBank/DDBJ whole genome shotgun (WGS) entry which is preliminary data.</text>
</comment>
<comment type="similarity">
    <text evidence="3">Belongs to the GMC oxidoreductase family.</text>
</comment>
<feature type="active site" description="Proton acceptor" evidence="15">
    <location>
        <position position="613"/>
    </location>
</feature>
<comment type="catalytic activity">
    <reaction evidence="10">
        <text>pyranose + acceptor = pyranos-2-ulose + reduced acceptor.</text>
        <dbReference type="EC" id="1.1.99.29"/>
    </reaction>
</comment>
<evidence type="ECO:0000256" key="8">
    <source>
        <dbReference type="ARBA" id="ARBA00022827"/>
    </source>
</evidence>
<comment type="catalytic activity">
    <reaction evidence="11">
        <text>pyranose + acceptor = pyranos-2,3-diulose + reduced acceptor.</text>
        <dbReference type="EC" id="1.1.99.29"/>
    </reaction>
</comment>
<evidence type="ECO:0000256" key="16">
    <source>
        <dbReference type="PIRSR" id="PIRSR000137-2"/>
    </source>
</evidence>
<gene>
    <name evidence="19" type="ORF">D9756_007319</name>
</gene>
<dbReference type="GO" id="GO:0005576">
    <property type="term" value="C:extracellular region"/>
    <property type="evidence" value="ECO:0007669"/>
    <property type="project" value="UniProtKB-SubCell"/>
</dbReference>
<feature type="transmembrane region" description="Helical" evidence="17">
    <location>
        <begin position="20"/>
        <end position="39"/>
    </location>
</feature>
<evidence type="ECO:0000256" key="5">
    <source>
        <dbReference type="ARBA" id="ARBA00013177"/>
    </source>
</evidence>
<dbReference type="Proteomes" id="UP000559027">
    <property type="component" value="Unassembled WGS sequence"/>
</dbReference>
<dbReference type="EMBL" id="JAACJO010000009">
    <property type="protein sequence ID" value="KAF5354115.1"/>
    <property type="molecule type" value="Genomic_DNA"/>
</dbReference>
<evidence type="ECO:0000256" key="9">
    <source>
        <dbReference type="ARBA" id="ARBA00024699"/>
    </source>
</evidence>
<feature type="domain" description="Glucose-methanol-choline oxidoreductase N-terminal" evidence="18">
    <location>
        <begin position="323"/>
        <end position="337"/>
    </location>
</feature>
<dbReference type="EC" id="1.1.99.29" evidence="5"/>
<evidence type="ECO:0000259" key="18">
    <source>
        <dbReference type="PROSITE" id="PS00624"/>
    </source>
</evidence>
<sequence length="636" mass="68714">MYKTGSEGLNRPSLPTSIQAMLLAAYSVLTLLTLIRAVLSAQYFQRSVDLPQVAYDFIVIGGGTAGGVVGSRLGEIRDHRVLVIEAGPSNQDVFDSQVPGLSHNIGYRTQFDWNFTTTPQNHVNNTILSYPRAMILGGCSSHNEMTYTRGSQDDYDRWAATTGDDNLSWKNILPYIQKVEKWSTPNDPNLPEDDHFNSSVHNKDGMIGVTAPYFPHPFNDLLLNATREMNDEFPFLLDLNSGKPIGLGWGQASIAHGLRSSSATAYLAHANDNVHILLNTHVTRILPSTNQSHDFRTVEFTSGPEATARHTLTAEKEIILSGGAIGSPQLLLLSGIGPREELEELGIEVIIDNPSVGRNFSDQVSVPVSFSTTLPPTDFDQMEALSQWKLDGTGRLALARHLSPIGWVRLAATSEPFKDGSPDPTGGQNSPHLEFFFGGISSLNDSTGIGNPPPATKITAVEQAGVISTTRTENNLSLQIDVVDVNPVSRGSIKLSGPSLFDPPLIDPALLASSLDTAILTEGIRSLQRLWSSSAFSEHISGFSTPAPLSTQTEDIVEYIKHASTPFGHGVGSCSMAPRGAEWGVVDPEFKVRGLKGLRIVDASVIPFIPSGHTQAPVYAIAEWASNVIRSTYEGL</sequence>
<evidence type="ECO:0000256" key="14">
    <source>
        <dbReference type="ARBA" id="ARBA00034059"/>
    </source>
</evidence>
<evidence type="ECO:0000256" key="12">
    <source>
        <dbReference type="ARBA" id="ARBA00034029"/>
    </source>
</evidence>
<organism evidence="19 20">
    <name type="scientific">Leucocoprinus leucothites</name>
    <dbReference type="NCBI Taxonomy" id="201217"/>
    <lineage>
        <taxon>Eukaryota</taxon>
        <taxon>Fungi</taxon>
        <taxon>Dikarya</taxon>
        <taxon>Basidiomycota</taxon>
        <taxon>Agaricomycotina</taxon>
        <taxon>Agaricomycetes</taxon>
        <taxon>Agaricomycetidae</taxon>
        <taxon>Agaricales</taxon>
        <taxon>Agaricineae</taxon>
        <taxon>Agaricaceae</taxon>
        <taxon>Leucocoprinus</taxon>
    </lineage>
</organism>
<dbReference type="PROSITE" id="PS00624">
    <property type="entry name" value="GMC_OXRED_2"/>
    <property type="match status" value="1"/>
</dbReference>
<dbReference type="GO" id="GO:0050660">
    <property type="term" value="F:flavin adenine dinucleotide binding"/>
    <property type="evidence" value="ECO:0007669"/>
    <property type="project" value="InterPro"/>
</dbReference>
<evidence type="ECO:0000256" key="17">
    <source>
        <dbReference type="SAM" id="Phobius"/>
    </source>
</evidence>
<comment type="function">
    <text evidence="9">Catalyzes the single-oxidation or sequential double oxidation reaction of carbohydrates primarily at carbon-2 and/or carbon-3 with the concomitant reduction of the flavin. The enzyme exhibits a broad sugar substrate specificity, oxidizing different aldopyranoses to the corresponding C-1, C-2, C-3 or C-1,2, C-2,3 and C-3,4 (di)dehydro sugars with substrate-specific regioselectivity. Accepts only a narrow range of electron acceptors such as substituted benzoquinones and complexed metal ions and reacts extremely slowly with O(2) as acceptor. May play a role in the natural recycling of plant matter by oxidizing all major monosaccharides in lignocellulose and by reducing quinone compounds or reactive radical species generated during lignin depolymerization.</text>
</comment>
<evidence type="ECO:0000256" key="4">
    <source>
        <dbReference type="ARBA" id="ARBA00011245"/>
    </source>
</evidence>
<keyword evidence="17" id="KW-1133">Transmembrane helix</keyword>
<accession>A0A8H5FY79</accession>
<comment type="catalytic activity">
    <reaction evidence="12">
        <text>pyranose + acceptor = pyranos-3-ulose + reduced acceptor.</text>
        <dbReference type="EC" id="1.1.99.29"/>
    </reaction>
</comment>
<evidence type="ECO:0000256" key="2">
    <source>
        <dbReference type="ARBA" id="ARBA00004613"/>
    </source>
</evidence>
<dbReference type="SUPFAM" id="SSF54373">
    <property type="entry name" value="FAD-linked reductases, C-terminal domain"/>
    <property type="match status" value="1"/>
</dbReference>
<comment type="catalytic activity">
    <reaction evidence="13">
        <text>a pyranoside + acceptor = a pyranosid-3-ulose + reduced acceptor.</text>
        <dbReference type="EC" id="1.1.99.29"/>
    </reaction>
</comment>
<protein>
    <recommendedName>
        <fullName evidence="5">pyranose dehydrogenase (acceptor)</fullName>
        <ecNumber evidence="5">1.1.99.29</ecNumber>
    </recommendedName>
</protein>
<evidence type="ECO:0000256" key="15">
    <source>
        <dbReference type="PIRSR" id="PIRSR000137-1"/>
    </source>
</evidence>
<dbReference type="InterPro" id="IPR012132">
    <property type="entry name" value="GMC_OxRdtase"/>
</dbReference>
<dbReference type="Pfam" id="PF05199">
    <property type="entry name" value="GMC_oxred_C"/>
    <property type="match status" value="1"/>
</dbReference>
<dbReference type="PANTHER" id="PTHR11552:SF147">
    <property type="entry name" value="CHOLINE DEHYDROGENASE, MITOCHONDRIAL"/>
    <property type="match status" value="1"/>
</dbReference>
<reference evidence="19 20" key="1">
    <citation type="journal article" date="2020" name="ISME J.">
        <title>Uncovering the hidden diversity of litter-decomposition mechanisms in mushroom-forming fungi.</title>
        <authorList>
            <person name="Floudas D."/>
            <person name="Bentzer J."/>
            <person name="Ahren D."/>
            <person name="Johansson T."/>
            <person name="Persson P."/>
            <person name="Tunlid A."/>
        </authorList>
    </citation>
    <scope>NUCLEOTIDE SEQUENCE [LARGE SCALE GENOMIC DNA]</scope>
    <source>
        <strain evidence="19 20">CBS 146.42</strain>
    </source>
</reference>
<keyword evidence="7" id="KW-0285">Flavoprotein</keyword>
<dbReference type="Gene3D" id="3.50.50.60">
    <property type="entry name" value="FAD/NAD(P)-binding domain"/>
    <property type="match status" value="1"/>
</dbReference>
<evidence type="ECO:0000256" key="1">
    <source>
        <dbReference type="ARBA" id="ARBA00001974"/>
    </source>
</evidence>
<keyword evidence="17" id="KW-0472">Membrane</keyword>
<comment type="subcellular location">
    <subcellularLocation>
        <location evidence="2">Secreted</location>
    </subcellularLocation>
</comment>
<dbReference type="Pfam" id="PF00732">
    <property type="entry name" value="GMC_oxred_N"/>
    <property type="match status" value="1"/>
</dbReference>
<dbReference type="AlphaFoldDB" id="A0A8H5FY79"/>
<keyword evidence="17" id="KW-0812">Transmembrane</keyword>
<dbReference type="InterPro" id="IPR007867">
    <property type="entry name" value="GMC_OxRtase_C"/>
</dbReference>
<comment type="catalytic activity">
    <reaction evidence="14">
        <text>a pyranoside + acceptor = a pyranosid-3,4-diulose + reduced acceptor.</text>
        <dbReference type="EC" id="1.1.99.29"/>
    </reaction>
</comment>
<evidence type="ECO:0000256" key="6">
    <source>
        <dbReference type="ARBA" id="ARBA00022525"/>
    </source>
</evidence>
<dbReference type="GO" id="GO:0033718">
    <property type="term" value="F:pyranose dehydrogenase (acceptor) activity"/>
    <property type="evidence" value="ECO:0007669"/>
    <property type="project" value="UniProtKB-EC"/>
</dbReference>
<comment type="cofactor">
    <cofactor evidence="1 16">
        <name>FAD</name>
        <dbReference type="ChEBI" id="CHEBI:57692"/>
    </cofactor>
</comment>
<evidence type="ECO:0000256" key="7">
    <source>
        <dbReference type="ARBA" id="ARBA00022630"/>
    </source>
</evidence>
<proteinExistence type="inferred from homology"/>
<evidence type="ECO:0000256" key="10">
    <source>
        <dbReference type="ARBA" id="ARBA00033986"/>
    </source>
</evidence>
<keyword evidence="8 16" id="KW-0274">FAD</keyword>
<dbReference type="PANTHER" id="PTHR11552">
    <property type="entry name" value="GLUCOSE-METHANOL-CHOLINE GMC OXIDOREDUCTASE"/>
    <property type="match status" value="1"/>
</dbReference>
<evidence type="ECO:0000313" key="20">
    <source>
        <dbReference type="Proteomes" id="UP000559027"/>
    </source>
</evidence>
<name>A0A8H5FY79_9AGAR</name>
<evidence type="ECO:0000256" key="13">
    <source>
        <dbReference type="ARBA" id="ARBA00034050"/>
    </source>
</evidence>
<evidence type="ECO:0000256" key="3">
    <source>
        <dbReference type="ARBA" id="ARBA00010790"/>
    </source>
</evidence>
<evidence type="ECO:0000256" key="11">
    <source>
        <dbReference type="ARBA" id="ARBA00034010"/>
    </source>
</evidence>
<feature type="binding site" evidence="16">
    <location>
        <position position="282"/>
    </location>
    <ligand>
        <name>FAD</name>
        <dbReference type="ChEBI" id="CHEBI:57692"/>
    </ligand>
</feature>
<evidence type="ECO:0000313" key="19">
    <source>
        <dbReference type="EMBL" id="KAF5354115.1"/>
    </source>
</evidence>
<feature type="active site" description="Proton donor" evidence="15">
    <location>
        <position position="569"/>
    </location>
</feature>
<dbReference type="PIRSF" id="PIRSF000137">
    <property type="entry name" value="Alcohol_oxidase"/>
    <property type="match status" value="1"/>
</dbReference>